<gene>
    <name evidence="2" type="ORF">O3303_15350</name>
</gene>
<dbReference type="EMBL" id="CP114767">
    <property type="protein sequence ID" value="WBA41187.1"/>
    <property type="molecule type" value="Genomic_DNA"/>
</dbReference>
<feature type="transmembrane region" description="Helical" evidence="1">
    <location>
        <begin position="32"/>
        <end position="52"/>
    </location>
</feature>
<name>A0ABY7LMN5_9BACT</name>
<protein>
    <submittedName>
        <fullName evidence="2">Uncharacterized protein</fullName>
    </submittedName>
</protein>
<dbReference type="Proteomes" id="UP001211005">
    <property type="component" value="Chromosome"/>
</dbReference>
<evidence type="ECO:0000313" key="3">
    <source>
        <dbReference type="Proteomes" id="UP001211005"/>
    </source>
</evidence>
<keyword evidence="1" id="KW-0812">Transmembrane</keyword>
<evidence type="ECO:0000256" key="1">
    <source>
        <dbReference type="SAM" id="Phobius"/>
    </source>
</evidence>
<evidence type="ECO:0000313" key="2">
    <source>
        <dbReference type="EMBL" id="WBA41187.1"/>
    </source>
</evidence>
<proteinExistence type="predicted"/>
<keyword evidence="1" id="KW-1133">Transmembrane helix</keyword>
<accession>A0ABY7LMN5</accession>
<sequence length="77" mass="8422">MPASDSSHRPYVSRRKRRRLSEEVPLLSNRSMLGLLGLLVLGLMISLGIIAVQMANPEIETTDQQYSAAPATKAVSQ</sequence>
<keyword evidence="1" id="KW-0472">Membrane</keyword>
<keyword evidence="3" id="KW-1185">Reference proteome</keyword>
<reference evidence="2 3" key="1">
    <citation type="submission" date="2022-12" db="EMBL/GenBank/DDBJ databases">
        <title>Hymenobacter canadensis sp. nov. isolated from lake water of the Cambridge Bay, Canada.</title>
        <authorList>
            <person name="Kim W.H."/>
            <person name="Lee Y.M."/>
        </authorList>
    </citation>
    <scope>NUCLEOTIDE SEQUENCE [LARGE SCALE GENOMIC DNA]</scope>
    <source>
        <strain evidence="2 3">PAMC 29467</strain>
    </source>
</reference>
<dbReference type="RefSeq" id="WP_269559267.1">
    <property type="nucleotide sequence ID" value="NZ_CP114767.1"/>
</dbReference>
<organism evidence="2 3">
    <name type="scientific">Hymenobacter canadensis</name>
    <dbReference type="NCBI Taxonomy" id="2999067"/>
    <lineage>
        <taxon>Bacteria</taxon>
        <taxon>Pseudomonadati</taxon>
        <taxon>Bacteroidota</taxon>
        <taxon>Cytophagia</taxon>
        <taxon>Cytophagales</taxon>
        <taxon>Hymenobacteraceae</taxon>
        <taxon>Hymenobacter</taxon>
    </lineage>
</organism>